<feature type="region of interest" description="Disordered" evidence="1">
    <location>
        <begin position="67"/>
        <end position="87"/>
    </location>
</feature>
<keyword evidence="3" id="KW-1185">Reference proteome</keyword>
<reference evidence="2" key="1">
    <citation type="submission" date="2016-04" db="EMBL/GenBank/DDBJ databases">
        <authorList>
            <person name="Tabuchi Yagui T.R."/>
        </authorList>
    </citation>
    <scope>NUCLEOTIDE SEQUENCE [LARGE SCALE GENOMIC DNA]</scope>
    <source>
        <strain evidence="2">NIES-26</strain>
    </source>
</reference>
<feature type="compositionally biased region" description="Polar residues" evidence="1">
    <location>
        <begin position="487"/>
        <end position="521"/>
    </location>
</feature>
<accession>A0A367Q3D6</accession>
<organism evidence="2 3">
    <name type="scientific">Nostoc minutum NIES-26</name>
    <dbReference type="NCBI Taxonomy" id="1844469"/>
    <lineage>
        <taxon>Bacteria</taxon>
        <taxon>Bacillati</taxon>
        <taxon>Cyanobacteriota</taxon>
        <taxon>Cyanophyceae</taxon>
        <taxon>Nostocales</taxon>
        <taxon>Nostocaceae</taxon>
        <taxon>Nostoc</taxon>
    </lineage>
</organism>
<protein>
    <submittedName>
        <fullName evidence="2">Uncharacterized protein</fullName>
    </submittedName>
</protein>
<comment type="caution">
    <text evidence="2">The sequence shown here is derived from an EMBL/GenBank/DDBJ whole genome shotgun (WGS) entry which is preliminary data.</text>
</comment>
<name>A0A367Q3D6_9NOSO</name>
<dbReference type="Proteomes" id="UP000252107">
    <property type="component" value="Unassembled WGS sequence"/>
</dbReference>
<proteinExistence type="predicted"/>
<evidence type="ECO:0000313" key="3">
    <source>
        <dbReference type="Proteomes" id="UP000252107"/>
    </source>
</evidence>
<feature type="region of interest" description="Disordered" evidence="1">
    <location>
        <begin position="467"/>
        <end position="523"/>
    </location>
</feature>
<sequence length="584" mass="65361">MSSGSSGRYQSRLFNFVHQQSRRLTEKWEHTFRHLQVASKWSVEVLLARVYQLFQSVESAGKTLSAKESQSRLKLQPNDNEFQPETPPNADIAIQRVLESVQNLPSTVTSLKTLELGIGKKDVSCSSQYPLPLISREDSKFPIVPNPQRGFRVLQSPITLVSWWQKFFHPTTNPSLSQSLTITDNLAGSLNSSKAEDALKHNPSVVQGIATNLENRKLVLVCANNEILDILTPQQQAKLEDRIISEVANYWHYWRLAEAKQTNLLPEINQLLIKLTGGNTANTPALAEGTPKDLLNTDRMLAFIDTFVAKLEANAIIPVQQRSQEIVKVAQTQLNIFIYGKEQLAARGNITVTADDLEPHTLDFQALLEAALNYFFGVSKGKKLETSDPHGQSQAKLLAYRRSVFLPKSNQLQNDDLAVEPWLNWDDLFGNSGTVANKLVIPSSSINPPLAPGLSTPIFPPKKLIQRPKSESGLVQNQKSARDRTSTQKTSGKITSAKQTTASISQSRSESHNGEISQQHRLGTEVEAKPDWIETKAISMGYEKHPLELLLEWLDRAMLWLEKIFVNIFYFFQGLLGGKKASRH</sequence>
<dbReference type="AlphaFoldDB" id="A0A367Q3D6"/>
<evidence type="ECO:0000313" key="2">
    <source>
        <dbReference type="EMBL" id="RCJ18291.1"/>
    </source>
</evidence>
<gene>
    <name evidence="2" type="ORF">A6770_06875</name>
</gene>
<evidence type="ECO:0000256" key="1">
    <source>
        <dbReference type="SAM" id="MobiDB-lite"/>
    </source>
</evidence>
<dbReference type="EMBL" id="LXQD01000350">
    <property type="protein sequence ID" value="RCJ18291.1"/>
    <property type="molecule type" value="Genomic_DNA"/>
</dbReference>